<protein>
    <submittedName>
        <fullName evidence="2">Sel1 repeat family protein</fullName>
    </submittedName>
</protein>
<name>A0ABX9XCF3_9PSED</name>
<evidence type="ECO:0000313" key="3">
    <source>
        <dbReference type="Proteomes" id="UP000275199"/>
    </source>
</evidence>
<dbReference type="InterPro" id="IPR053301">
    <property type="entry name" value="F-box_motif"/>
</dbReference>
<dbReference type="PANTHER" id="PTHR45088">
    <property type="entry name" value="OSJNBA0022H21.17 PROTEIN"/>
    <property type="match status" value="1"/>
</dbReference>
<sequence>MFVKKIFSVMVLLLFVNNVVYAQLTPEQQAAKDKGLMLYNQHKAISAVPFLTEAAEAGDQEAQFILGEALRKNNRYMTSEANRWYVAAANQGDFYAMLRLSRESSDLCEVMNNCPPSTKTPEEWLEQAREIGTAQAKEGRLVGMYIMYLATGDLEWLERSAEAGYPQAQRLLASRYKEGKGFFILPWARQEAVEKWLKASAEGGNPRGMMEYVTVLYESGDMEGARHWIAQASETGFEGAIVSYGAYLAHEPDKVGYPLDRVKGYGLLSLLRELDGGGNVQVYLDDVLPVIAAKMTPEQIEEAEAFAAEWKATHPPLSFFPEKLGF</sequence>
<evidence type="ECO:0000313" key="2">
    <source>
        <dbReference type="EMBL" id="ROZ80259.1"/>
    </source>
</evidence>
<feature type="signal peptide" evidence="1">
    <location>
        <begin position="1"/>
        <end position="22"/>
    </location>
</feature>
<keyword evidence="1" id="KW-0732">Signal</keyword>
<comment type="caution">
    <text evidence="2">The sequence shown here is derived from an EMBL/GenBank/DDBJ whole genome shotgun (WGS) entry which is preliminary data.</text>
</comment>
<keyword evidence="3" id="KW-1185">Reference proteome</keyword>
<dbReference type="SUPFAM" id="SSF81901">
    <property type="entry name" value="HCP-like"/>
    <property type="match status" value="2"/>
</dbReference>
<dbReference type="RefSeq" id="WP_123891472.1">
    <property type="nucleotide sequence ID" value="NZ_RKKU01000051.1"/>
</dbReference>
<evidence type="ECO:0000256" key="1">
    <source>
        <dbReference type="SAM" id="SignalP"/>
    </source>
</evidence>
<dbReference type="Proteomes" id="UP000275199">
    <property type="component" value="Unassembled WGS sequence"/>
</dbReference>
<dbReference type="PANTHER" id="PTHR45088:SF1">
    <property type="entry name" value="OS04G0476000 PROTEIN"/>
    <property type="match status" value="1"/>
</dbReference>
<dbReference type="EMBL" id="RKKU01000051">
    <property type="protein sequence ID" value="ROZ80259.1"/>
    <property type="molecule type" value="Genomic_DNA"/>
</dbReference>
<reference evidence="2 3" key="1">
    <citation type="submission" date="2018-11" db="EMBL/GenBank/DDBJ databases">
        <authorList>
            <person name="Jang G.I."/>
            <person name="Hwang C.Y."/>
        </authorList>
    </citation>
    <scope>NUCLEOTIDE SEQUENCE [LARGE SCALE GENOMIC DNA]</scope>
    <source>
        <strain evidence="2 3">SSM26</strain>
    </source>
</reference>
<accession>A0ABX9XCF3</accession>
<organism evidence="2 3">
    <name type="scientific">Pseudomonas neustonica</name>
    <dbReference type="NCBI Taxonomy" id="2487346"/>
    <lineage>
        <taxon>Bacteria</taxon>
        <taxon>Pseudomonadati</taxon>
        <taxon>Pseudomonadota</taxon>
        <taxon>Gammaproteobacteria</taxon>
        <taxon>Pseudomonadales</taxon>
        <taxon>Pseudomonadaceae</taxon>
        <taxon>Pseudomonas</taxon>
    </lineage>
</organism>
<dbReference type="Gene3D" id="1.25.40.10">
    <property type="entry name" value="Tetratricopeptide repeat domain"/>
    <property type="match status" value="1"/>
</dbReference>
<proteinExistence type="predicted"/>
<dbReference type="InterPro" id="IPR011990">
    <property type="entry name" value="TPR-like_helical_dom_sf"/>
</dbReference>
<gene>
    <name evidence="2" type="ORF">EF096_19990</name>
</gene>
<feature type="chain" id="PRO_5046485071" evidence="1">
    <location>
        <begin position="23"/>
        <end position="326"/>
    </location>
</feature>